<dbReference type="EMBL" id="KZ819192">
    <property type="protein sequence ID" value="PWZ00702.1"/>
    <property type="molecule type" value="Genomic_DNA"/>
</dbReference>
<dbReference type="InParanoid" id="A0A317XRI5"/>
<dbReference type="SUPFAM" id="SSF51905">
    <property type="entry name" value="FAD/NAD(P)-binding domain"/>
    <property type="match status" value="2"/>
</dbReference>
<dbReference type="AlphaFoldDB" id="A0A317XRI5"/>
<dbReference type="PANTHER" id="PTHR23023">
    <property type="entry name" value="DIMETHYLANILINE MONOOXYGENASE"/>
    <property type="match status" value="1"/>
</dbReference>
<dbReference type="GO" id="GO:0016491">
    <property type="term" value="F:oxidoreductase activity"/>
    <property type="evidence" value="ECO:0007669"/>
    <property type="project" value="UniProtKB-KW"/>
</dbReference>
<keyword evidence="2" id="KW-0274">FAD</keyword>
<proteinExistence type="predicted"/>
<evidence type="ECO:0000256" key="4">
    <source>
        <dbReference type="SAM" id="MobiDB-lite"/>
    </source>
</evidence>
<dbReference type="InterPro" id="IPR050346">
    <property type="entry name" value="FMO-like"/>
</dbReference>
<dbReference type="OrthoDB" id="66881at2759"/>
<reference evidence="5 6" key="1">
    <citation type="journal article" date="2018" name="Mol. Biol. Evol.">
        <title>Broad Genomic Sampling Reveals a Smut Pathogenic Ancestry of the Fungal Clade Ustilaginomycotina.</title>
        <authorList>
            <person name="Kijpornyongpan T."/>
            <person name="Mondo S.J."/>
            <person name="Barry K."/>
            <person name="Sandor L."/>
            <person name="Lee J."/>
            <person name="Lipzen A."/>
            <person name="Pangilinan J."/>
            <person name="LaButti K."/>
            <person name="Hainaut M."/>
            <person name="Henrissat B."/>
            <person name="Grigoriev I.V."/>
            <person name="Spatafora J.W."/>
            <person name="Aime M.C."/>
        </authorList>
    </citation>
    <scope>NUCLEOTIDE SEQUENCE [LARGE SCALE GENOMIC DNA]</scope>
    <source>
        <strain evidence="5 6">MCA 3645</strain>
    </source>
</reference>
<gene>
    <name evidence="5" type="ORF">BCV70DRAFT_199969</name>
</gene>
<feature type="region of interest" description="Disordered" evidence="4">
    <location>
        <begin position="588"/>
        <end position="612"/>
    </location>
</feature>
<sequence length="612" mass="67708">MGEQASASASASAAASGSGTRIVPRTRAQGPETVLVVGGGATGLVTLRNLVEERGVDEHGSFPYFEPTLVERRPDVGGVWYFSDQTYELERQLGPASTQGQVPLLDPASGKPHWPSPAYLNLRGNVLPEFLQFSGLKFPPPANGETFPSLQETHDYLKAFSAPYRRHIRCGVEVVRVEELADDKGWQVTTKDWNVSPSPESETAVYDRVVVATGWYDAPYFPDARGFQQAKAAGHVHHCKHYRDSSFYRGKKVVVIGNGNSANEVAAHLAVHASKESPVYKSAKSAQDIKFPSLPDERIVDVGMITHYRLQRPGWRGSCGQVGEATETAAGTVETETDTKLELEIQDGTVIRDVDYVLLGTGYGHRYPFVHVLTDEARRQGGLQHVEQLTPDSLQGTRVPSMYNHCLFSKSRSLSLGFVGLIVSFMPFSLADLVSAWLVAVWTGHITSVPLSIDARLQNEKDRLEYILSLRRETLLPGDPPPNPSNPASYAGYHLLGNSLETGPPSELHFATTLLSQLEHSHPSRARLFEHKWDAARERMQYNMYEVKKQWLFNNQARIRSDPFDLLGHNNKYKHLAPLLVHPSLLSDSHHASRAQPDSASPTELAQQKAQL</sequence>
<evidence type="ECO:0000256" key="1">
    <source>
        <dbReference type="ARBA" id="ARBA00022630"/>
    </source>
</evidence>
<feature type="region of interest" description="Disordered" evidence="4">
    <location>
        <begin position="1"/>
        <end position="27"/>
    </location>
</feature>
<organism evidence="5 6">
    <name type="scientific">Testicularia cyperi</name>
    <dbReference type="NCBI Taxonomy" id="1882483"/>
    <lineage>
        <taxon>Eukaryota</taxon>
        <taxon>Fungi</taxon>
        <taxon>Dikarya</taxon>
        <taxon>Basidiomycota</taxon>
        <taxon>Ustilaginomycotina</taxon>
        <taxon>Ustilaginomycetes</taxon>
        <taxon>Ustilaginales</taxon>
        <taxon>Anthracoideaceae</taxon>
        <taxon>Testicularia</taxon>
    </lineage>
</organism>
<feature type="compositionally biased region" description="Polar residues" evidence="4">
    <location>
        <begin position="596"/>
        <end position="612"/>
    </location>
</feature>
<evidence type="ECO:0000256" key="3">
    <source>
        <dbReference type="ARBA" id="ARBA00023002"/>
    </source>
</evidence>
<feature type="compositionally biased region" description="Low complexity" evidence="4">
    <location>
        <begin position="1"/>
        <end position="19"/>
    </location>
</feature>
<evidence type="ECO:0000313" key="5">
    <source>
        <dbReference type="EMBL" id="PWZ00702.1"/>
    </source>
</evidence>
<dbReference type="Pfam" id="PF13738">
    <property type="entry name" value="Pyr_redox_3"/>
    <property type="match status" value="1"/>
</dbReference>
<name>A0A317XRI5_9BASI</name>
<accession>A0A317XRI5</accession>
<dbReference type="InterPro" id="IPR036188">
    <property type="entry name" value="FAD/NAD-bd_sf"/>
</dbReference>
<protein>
    <submittedName>
        <fullName evidence="5">FAD/NAD(P)-binding domain-containing protein</fullName>
    </submittedName>
</protein>
<dbReference type="FunCoup" id="A0A317XRI5">
    <property type="interactions" value="21"/>
</dbReference>
<evidence type="ECO:0000313" key="6">
    <source>
        <dbReference type="Proteomes" id="UP000246740"/>
    </source>
</evidence>
<keyword evidence="1" id="KW-0285">Flavoprotein</keyword>
<dbReference type="Proteomes" id="UP000246740">
    <property type="component" value="Unassembled WGS sequence"/>
</dbReference>
<keyword evidence="3" id="KW-0560">Oxidoreductase</keyword>
<dbReference type="Gene3D" id="3.50.50.60">
    <property type="entry name" value="FAD/NAD(P)-binding domain"/>
    <property type="match status" value="2"/>
</dbReference>
<dbReference type="STRING" id="1882483.A0A317XRI5"/>
<keyword evidence="6" id="KW-1185">Reference proteome</keyword>
<evidence type="ECO:0000256" key="2">
    <source>
        <dbReference type="ARBA" id="ARBA00022827"/>
    </source>
</evidence>